<dbReference type="UniPathway" id="UPA00122">
    <property type="reaction ID" value="UER00961"/>
</dbReference>
<dbReference type="PANTHER" id="PTHR21363:SF0">
    <property type="entry name" value="PREPHENATE DEHYDROGENASE [NADP(+)]"/>
    <property type="match status" value="1"/>
</dbReference>
<evidence type="ECO:0000313" key="13">
    <source>
        <dbReference type="EMBL" id="RAZ79103.1"/>
    </source>
</evidence>
<dbReference type="Gene3D" id="3.40.50.720">
    <property type="entry name" value="NAD(P)-binding Rossmann-like Domain"/>
    <property type="match status" value="1"/>
</dbReference>
<dbReference type="Pfam" id="PF02153">
    <property type="entry name" value="PDH_N"/>
    <property type="match status" value="1"/>
</dbReference>
<evidence type="ECO:0000256" key="7">
    <source>
        <dbReference type="ARBA" id="ARBA00023002"/>
    </source>
</evidence>
<protein>
    <recommendedName>
        <fullName evidence="4">Prephenate dehydrogenase</fullName>
        <ecNumber evidence="3">1.3.1.12</ecNumber>
    </recommendedName>
</protein>
<dbReference type="InterPro" id="IPR036291">
    <property type="entry name" value="NAD(P)-bd_dom_sf"/>
</dbReference>
<dbReference type="InterPro" id="IPR046826">
    <property type="entry name" value="PDH_N"/>
</dbReference>
<dbReference type="Gene3D" id="1.10.3660.10">
    <property type="entry name" value="6-phosphogluconate dehydrogenase C-terminal like domain"/>
    <property type="match status" value="1"/>
</dbReference>
<dbReference type="SUPFAM" id="SSF51735">
    <property type="entry name" value="NAD(P)-binding Rossmann-fold domains"/>
    <property type="match status" value="1"/>
</dbReference>
<dbReference type="AlphaFoldDB" id="A0A365L163"/>
<keyword evidence="7 13" id="KW-0560">Oxidoreductase</keyword>
<dbReference type="CDD" id="cd04909">
    <property type="entry name" value="ACT_PDH-BS"/>
    <property type="match status" value="1"/>
</dbReference>
<keyword evidence="6" id="KW-0028">Amino-acid biosynthesis</keyword>
<comment type="caution">
    <text evidence="13">The sequence shown here is derived from an EMBL/GenBank/DDBJ whole genome shotgun (WGS) entry which is preliminary data.</text>
</comment>
<evidence type="ECO:0000256" key="3">
    <source>
        <dbReference type="ARBA" id="ARBA00012068"/>
    </source>
</evidence>
<evidence type="ECO:0000256" key="1">
    <source>
        <dbReference type="ARBA" id="ARBA00005067"/>
    </source>
</evidence>
<evidence type="ECO:0000259" key="11">
    <source>
        <dbReference type="PROSITE" id="PS51176"/>
    </source>
</evidence>
<evidence type="ECO:0000256" key="2">
    <source>
        <dbReference type="ARBA" id="ARBA00007964"/>
    </source>
</evidence>
<dbReference type="Proteomes" id="UP000251002">
    <property type="component" value="Unassembled WGS sequence"/>
</dbReference>
<dbReference type="GO" id="GO:0008977">
    <property type="term" value="F:prephenate dehydrogenase (NAD+) activity"/>
    <property type="evidence" value="ECO:0007669"/>
    <property type="project" value="UniProtKB-EC"/>
</dbReference>
<dbReference type="EMBL" id="QLZR01000002">
    <property type="protein sequence ID" value="RAZ79103.1"/>
    <property type="molecule type" value="Genomic_DNA"/>
</dbReference>
<dbReference type="FunFam" id="1.10.3660.10:FF:000003">
    <property type="entry name" value="Prephenate dehydrogenase"/>
    <property type="match status" value="1"/>
</dbReference>
<dbReference type="InterPro" id="IPR046825">
    <property type="entry name" value="PDH_C"/>
</dbReference>
<dbReference type="GO" id="GO:0006571">
    <property type="term" value="P:tyrosine biosynthetic process"/>
    <property type="evidence" value="ECO:0007669"/>
    <property type="project" value="UniProtKB-UniPathway"/>
</dbReference>
<dbReference type="InterPro" id="IPR045865">
    <property type="entry name" value="ACT-like_dom_sf"/>
</dbReference>
<dbReference type="InterPro" id="IPR002912">
    <property type="entry name" value="ACT_dom"/>
</dbReference>
<evidence type="ECO:0000256" key="6">
    <source>
        <dbReference type="ARBA" id="ARBA00022605"/>
    </source>
</evidence>
<dbReference type="PROSITE" id="PS51176">
    <property type="entry name" value="PDH_ADH"/>
    <property type="match status" value="1"/>
</dbReference>
<dbReference type="InterPro" id="IPR008927">
    <property type="entry name" value="6-PGluconate_DH-like_C_sf"/>
</dbReference>
<evidence type="ECO:0000256" key="5">
    <source>
        <dbReference type="ARBA" id="ARBA00022498"/>
    </source>
</evidence>
<name>A0A365L163_9BACL</name>
<evidence type="ECO:0000313" key="14">
    <source>
        <dbReference type="Proteomes" id="UP000251002"/>
    </source>
</evidence>
<comment type="pathway">
    <text evidence="1">Amino-acid biosynthesis; L-tyrosine biosynthesis; (4-hydroxyphenyl)pyruvate from prephenate (NAD(+) route): step 1/1.</text>
</comment>
<evidence type="ECO:0000256" key="9">
    <source>
        <dbReference type="ARBA" id="ARBA00023141"/>
    </source>
</evidence>
<comment type="catalytic activity">
    <reaction evidence="10">
        <text>prephenate + NAD(+) = 3-(4-hydroxyphenyl)pyruvate + CO2 + NADH</text>
        <dbReference type="Rhea" id="RHEA:13869"/>
        <dbReference type="ChEBI" id="CHEBI:16526"/>
        <dbReference type="ChEBI" id="CHEBI:29934"/>
        <dbReference type="ChEBI" id="CHEBI:36242"/>
        <dbReference type="ChEBI" id="CHEBI:57540"/>
        <dbReference type="ChEBI" id="CHEBI:57945"/>
        <dbReference type="EC" id="1.3.1.12"/>
    </reaction>
</comment>
<dbReference type="NCBIfam" id="NF005107">
    <property type="entry name" value="PRK06545.1-5"/>
    <property type="match status" value="1"/>
</dbReference>
<dbReference type="PANTHER" id="PTHR21363">
    <property type="entry name" value="PREPHENATE DEHYDROGENASE"/>
    <property type="match status" value="1"/>
</dbReference>
<dbReference type="PROSITE" id="PS51671">
    <property type="entry name" value="ACT"/>
    <property type="match status" value="1"/>
</dbReference>
<dbReference type="Pfam" id="PF01842">
    <property type="entry name" value="ACT"/>
    <property type="match status" value="1"/>
</dbReference>
<feature type="domain" description="Prephenate/arogenate dehydrogenase" evidence="11">
    <location>
        <begin position="17"/>
        <end position="301"/>
    </location>
</feature>
<dbReference type="EC" id="1.3.1.12" evidence="3"/>
<evidence type="ECO:0000256" key="10">
    <source>
        <dbReference type="ARBA" id="ARBA00049260"/>
    </source>
</evidence>
<comment type="similarity">
    <text evidence="2">Belongs to the prephenate/arogenate dehydrogenase family.</text>
</comment>
<dbReference type="Gene3D" id="3.30.70.260">
    <property type="match status" value="1"/>
</dbReference>
<evidence type="ECO:0000256" key="4">
    <source>
        <dbReference type="ARBA" id="ARBA00016891"/>
    </source>
</evidence>
<keyword evidence="9" id="KW-0057">Aromatic amino acid biosynthesis</keyword>
<evidence type="ECO:0000259" key="12">
    <source>
        <dbReference type="PROSITE" id="PS51671"/>
    </source>
</evidence>
<accession>A0A365L163</accession>
<keyword evidence="5" id="KW-0827">Tyrosine biosynthesis</keyword>
<dbReference type="SUPFAM" id="SSF48179">
    <property type="entry name" value="6-phosphogluconate dehydrogenase C-terminal domain-like"/>
    <property type="match status" value="1"/>
</dbReference>
<dbReference type="SUPFAM" id="SSF55021">
    <property type="entry name" value="ACT-like"/>
    <property type="match status" value="1"/>
</dbReference>
<feature type="domain" description="ACT" evidence="12">
    <location>
        <begin position="306"/>
        <end position="376"/>
    </location>
</feature>
<sequence length="376" mass="41627">MAAGSVKRQQGGRTVKKNILVIGLGLIGGSLAKALMRHGDAVIFGYDADALTVRKAYKMGIIHHAALSLEEAAAEADFIILATPVGAAKKLLQQSQYWKLKDDVIISDTGSTKMEIMEAAANLKYIFIGGHPMAGSHKSGVEAAKEVLFENAFYILTPGRLAGDAHIEKMKELLSVTKAKIQVLTAKEHDHMTSIVSHFPHLIAASLVHQLDREQEYPFTKQLAAGGFRDITRIASSDPTMWRDITTQNNGMITAQLKLWIEEMTKLKNLLEVNEEEPIRQYFEKAKSVRDQLPIAGHGAMYSIFDLYVDIPDVPGIISELTGYLAEAQISIVNLRILETREDVFGILVISFQTAEDREKAKQCITERTVYDVYIS</sequence>
<organism evidence="13 14">
    <name type="scientific">Planococcus halotolerans</name>
    <dbReference type="NCBI Taxonomy" id="2233542"/>
    <lineage>
        <taxon>Bacteria</taxon>
        <taxon>Bacillati</taxon>
        <taxon>Bacillota</taxon>
        <taxon>Bacilli</taxon>
        <taxon>Bacillales</taxon>
        <taxon>Caryophanaceae</taxon>
        <taxon>Planococcus</taxon>
    </lineage>
</organism>
<keyword evidence="14" id="KW-1185">Reference proteome</keyword>
<dbReference type="GO" id="GO:0004665">
    <property type="term" value="F:prephenate dehydrogenase (NADP+) activity"/>
    <property type="evidence" value="ECO:0007669"/>
    <property type="project" value="InterPro"/>
</dbReference>
<reference evidence="13 14" key="1">
    <citation type="submission" date="2018-06" db="EMBL/GenBank/DDBJ databases">
        <title>The draft genome sequences of strains SCU63 and S1.</title>
        <authorList>
            <person name="Gan L."/>
        </authorList>
    </citation>
    <scope>NUCLEOTIDE SEQUENCE [LARGE SCALE GENOMIC DNA]</scope>
    <source>
        <strain evidence="13 14">SCU63</strain>
    </source>
</reference>
<dbReference type="GO" id="GO:0070403">
    <property type="term" value="F:NAD+ binding"/>
    <property type="evidence" value="ECO:0007669"/>
    <property type="project" value="InterPro"/>
</dbReference>
<evidence type="ECO:0000256" key="8">
    <source>
        <dbReference type="ARBA" id="ARBA00023027"/>
    </source>
</evidence>
<dbReference type="InterPro" id="IPR003099">
    <property type="entry name" value="Prephen_DH"/>
</dbReference>
<dbReference type="Pfam" id="PF20463">
    <property type="entry name" value="PDH_C"/>
    <property type="match status" value="1"/>
</dbReference>
<keyword evidence="8" id="KW-0520">NAD</keyword>
<gene>
    <name evidence="13" type="ORF">DP120_05660</name>
</gene>
<dbReference type="FunFam" id="3.40.50.720:FF:000208">
    <property type="entry name" value="Prephenate dehydrogenase"/>
    <property type="match status" value="1"/>
</dbReference>
<proteinExistence type="inferred from homology"/>
<dbReference type="InterPro" id="IPR050812">
    <property type="entry name" value="Preph/Arog_dehydrog"/>
</dbReference>